<dbReference type="RefSeq" id="WP_109824070.1">
    <property type="nucleotide sequence ID" value="NZ_QGKL01000038.1"/>
</dbReference>
<dbReference type="Pfam" id="PF00196">
    <property type="entry name" value="GerE"/>
    <property type="match status" value="1"/>
</dbReference>
<evidence type="ECO:0000256" key="2">
    <source>
        <dbReference type="ARBA" id="ARBA00023125"/>
    </source>
</evidence>
<dbReference type="GO" id="GO:0006355">
    <property type="term" value="P:regulation of DNA-templated transcription"/>
    <property type="evidence" value="ECO:0007669"/>
    <property type="project" value="InterPro"/>
</dbReference>
<evidence type="ECO:0000259" key="4">
    <source>
        <dbReference type="PROSITE" id="PS50110"/>
    </source>
</evidence>
<comment type="caution">
    <text evidence="5">The sequence shown here is derived from an EMBL/GenBank/DDBJ whole genome shotgun (WGS) entry which is preliminary data.</text>
</comment>
<evidence type="ECO:0000256" key="3">
    <source>
        <dbReference type="PROSITE-ProRule" id="PRU00169"/>
    </source>
</evidence>
<dbReference type="PANTHER" id="PTHR45566:SF1">
    <property type="entry name" value="HTH-TYPE TRANSCRIPTIONAL REGULATOR YHJB-RELATED"/>
    <property type="match status" value="1"/>
</dbReference>
<proteinExistence type="predicted"/>
<dbReference type="InterPro" id="IPR001789">
    <property type="entry name" value="Sig_transdc_resp-reg_receiver"/>
</dbReference>
<name>A0A317C947_9GAMM</name>
<dbReference type="CDD" id="cd17535">
    <property type="entry name" value="REC_NarL-like"/>
    <property type="match status" value="1"/>
</dbReference>
<reference evidence="5 6" key="1">
    <citation type="submission" date="2018-05" db="EMBL/GenBank/DDBJ databases">
        <title>Leucothrix arctica sp. nov., isolated from Arctic seawater.</title>
        <authorList>
            <person name="Choi A."/>
            <person name="Baek K."/>
        </authorList>
    </citation>
    <scope>NUCLEOTIDE SEQUENCE [LARGE SCALE GENOMIC DNA]</scope>
    <source>
        <strain evidence="5 6">IMCC9719</strain>
    </source>
</reference>
<accession>A0A317C947</accession>
<keyword evidence="1 3" id="KW-0597">Phosphoprotein</keyword>
<dbReference type="Gene3D" id="3.40.50.2300">
    <property type="match status" value="1"/>
</dbReference>
<dbReference type="SMART" id="SM00421">
    <property type="entry name" value="HTH_LUXR"/>
    <property type="match status" value="1"/>
</dbReference>
<gene>
    <name evidence="5" type="ORF">DKT75_14030</name>
</gene>
<dbReference type="PRINTS" id="PR00038">
    <property type="entry name" value="HTHLUXR"/>
</dbReference>
<feature type="domain" description="Response regulatory" evidence="4">
    <location>
        <begin position="2"/>
        <end position="119"/>
    </location>
</feature>
<sequence>MKIIHVDDHPLFSEGMSSLLSLHDSTMDVLSLASGREALALLDTEKNIDLILMDLDMPDINGFSMLEAINQRGLDIPVIVISGSEDLWEIRAVMESGAAGFVPKTNKPKQLLEVLKAVIEGDKEPYLPDDIKVAISCLPQVTPSDEVDRLLAQFGISAKQFEVLNLMHKGYNTVEIAKMQFVSENTIKSHTSALFAALEVKERLKCVTRASSLGLLPRI</sequence>
<evidence type="ECO:0000256" key="1">
    <source>
        <dbReference type="ARBA" id="ARBA00022553"/>
    </source>
</evidence>
<evidence type="ECO:0000313" key="5">
    <source>
        <dbReference type="EMBL" id="PWQ94867.1"/>
    </source>
</evidence>
<dbReference type="EMBL" id="QGKL01000038">
    <property type="protein sequence ID" value="PWQ94867.1"/>
    <property type="molecule type" value="Genomic_DNA"/>
</dbReference>
<dbReference type="InterPro" id="IPR016032">
    <property type="entry name" value="Sig_transdc_resp-reg_C-effctor"/>
</dbReference>
<dbReference type="PROSITE" id="PS50110">
    <property type="entry name" value="RESPONSE_REGULATORY"/>
    <property type="match status" value="1"/>
</dbReference>
<dbReference type="AlphaFoldDB" id="A0A317C947"/>
<dbReference type="GO" id="GO:0003677">
    <property type="term" value="F:DNA binding"/>
    <property type="evidence" value="ECO:0007669"/>
    <property type="project" value="UniProtKB-KW"/>
</dbReference>
<dbReference type="PANTHER" id="PTHR45566">
    <property type="entry name" value="HTH-TYPE TRANSCRIPTIONAL REGULATOR YHJB-RELATED"/>
    <property type="match status" value="1"/>
</dbReference>
<keyword evidence="2" id="KW-0238">DNA-binding</keyword>
<dbReference type="InterPro" id="IPR000792">
    <property type="entry name" value="Tscrpt_reg_LuxR_C"/>
</dbReference>
<dbReference type="InterPro" id="IPR051015">
    <property type="entry name" value="EvgA-like"/>
</dbReference>
<organism evidence="5 6">
    <name type="scientific">Leucothrix arctica</name>
    <dbReference type="NCBI Taxonomy" id="1481894"/>
    <lineage>
        <taxon>Bacteria</taxon>
        <taxon>Pseudomonadati</taxon>
        <taxon>Pseudomonadota</taxon>
        <taxon>Gammaproteobacteria</taxon>
        <taxon>Thiotrichales</taxon>
        <taxon>Thiotrichaceae</taxon>
        <taxon>Leucothrix</taxon>
    </lineage>
</organism>
<keyword evidence="6" id="KW-1185">Reference proteome</keyword>
<dbReference type="SUPFAM" id="SSF46894">
    <property type="entry name" value="C-terminal effector domain of the bipartite response regulators"/>
    <property type="match status" value="1"/>
</dbReference>
<dbReference type="Proteomes" id="UP000245506">
    <property type="component" value="Unassembled WGS sequence"/>
</dbReference>
<dbReference type="InterPro" id="IPR058245">
    <property type="entry name" value="NreC/VraR/RcsB-like_REC"/>
</dbReference>
<feature type="modified residue" description="4-aspartylphosphate" evidence="3">
    <location>
        <position position="54"/>
    </location>
</feature>
<dbReference type="GO" id="GO:0000160">
    <property type="term" value="P:phosphorelay signal transduction system"/>
    <property type="evidence" value="ECO:0007669"/>
    <property type="project" value="InterPro"/>
</dbReference>
<dbReference type="SMART" id="SM00448">
    <property type="entry name" value="REC"/>
    <property type="match status" value="1"/>
</dbReference>
<dbReference type="SUPFAM" id="SSF52172">
    <property type="entry name" value="CheY-like"/>
    <property type="match status" value="1"/>
</dbReference>
<protein>
    <recommendedName>
        <fullName evidence="4">Response regulatory domain-containing protein</fullName>
    </recommendedName>
</protein>
<dbReference type="InterPro" id="IPR011006">
    <property type="entry name" value="CheY-like_superfamily"/>
</dbReference>
<evidence type="ECO:0000313" key="6">
    <source>
        <dbReference type="Proteomes" id="UP000245506"/>
    </source>
</evidence>
<dbReference type="OrthoDB" id="9796655at2"/>
<dbReference type="Pfam" id="PF00072">
    <property type="entry name" value="Response_reg"/>
    <property type="match status" value="1"/>
</dbReference>